<evidence type="ECO:0000313" key="14">
    <source>
        <dbReference type="Proteomes" id="UP000778523"/>
    </source>
</evidence>
<dbReference type="Gene3D" id="3.30.70.20">
    <property type="match status" value="1"/>
</dbReference>
<dbReference type="SUPFAM" id="SSF54862">
    <property type="entry name" value="4Fe-4S ferredoxins"/>
    <property type="match status" value="1"/>
</dbReference>
<feature type="binding site" evidence="10">
    <location>
        <position position="148"/>
    </location>
    <ligand>
        <name>[4Fe-4S] cluster</name>
        <dbReference type="ChEBI" id="CHEBI:49883"/>
        <label>2</label>
    </ligand>
</feature>
<dbReference type="InterPro" id="IPR050395">
    <property type="entry name" value="4Fe4S_Ferredoxin_RnfB"/>
</dbReference>
<feature type="binding site" evidence="10">
    <location>
        <position position="108"/>
    </location>
    <ligand>
        <name>[4Fe-4S] cluster</name>
        <dbReference type="ChEBI" id="CHEBI:49883"/>
        <label>2</label>
    </ligand>
</feature>
<keyword evidence="2 10" id="KW-0004">4Fe-4S</keyword>
<proteinExistence type="inferred from homology"/>
<feature type="domain" description="4Fe-4S" evidence="12">
    <location>
        <begin position="29"/>
        <end position="88"/>
    </location>
</feature>
<keyword evidence="4 10" id="KW-0677">Repeat</keyword>
<dbReference type="InterPro" id="IPR017900">
    <property type="entry name" value="4Fe4S_Fe_S_CS"/>
</dbReference>
<keyword evidence="3 10" id="KW-0479">Metal-binding</keyword>
<dbReference type="RefSeq" id="WP_101943643.1">
    <property type="nucleotide sequence ID" value="NZ_JABCSC020000002.1"/>
</dbReference>
<evidence type="ECO:0000256" key="9">
    <source>
        <dbReference type="ARBA" id="ARBA00023136"/>
    </source>
</evidence>
<dbReference type="PIRSF" id="PIRSF005784">
    <property type="entry name" value="Elect_transpt_RnfB"/>
    <property type="match status" value="1"/>
</dbReference>
<feature type="binding site" evidence="10">
    <location>
        <position position="144"/>
    </location>
    <ligand>
        <name>[4Fe-4S] cluster</name>
        <dbReference type="ChEBI" id="CHEBI:49883"/>
        <label>3</label>
    </ligand>
</feature>
<reference evidence="13 14" key="1">
    <citation type="submission" date="2020-06" db="EMBL/GenBank/DDBJ databases">
        <title>Draft genome of Uliginosibacterium sp. IMCC34675.</title>
        <authorList>
            <person name="Song J."/>
        </authorList>
    </citation>
    <scope>NUCLEOTIDE SEQUENCE [LARGE SCALE GENOMIC DNA]</scope>
    <source>
        <strain evidence="13 14">IMCC34675</strain>
    </source>
</reference>
<feature type="binding site" evidence="10">
    <location>
        <position position="141"/>
    </location>
    <ligand>
        <name>[4Fe-4S] cluster</name>
        <dbReference type="ChEBI" id="CHEBI:49883"/>
        <label>3</label>
    </ligand>
</feature>
<comment type="cofactor">
    <cofactor evidence="10">
        <name>[4Fe-4S] cluster</name>
        <dbReference type="ChEBI" id="CHEBI:49883"/>
    </cofactor>
    <text evidence="10">Binds 3 [4Fe-4S] clusters.</text>
</comment>
<dbReference type="Pfam" id="PF04060">
    <property type="entry name" value="FeS"/>
    <property type="match status" value="1"/>
</dbReference>
<dbReference type="Gene3D" id="1.10.15.40">
    <property type="entry name" value="Electron transport complex subunit B, putative Fe-S cluster"/>
    <property type="match status" value="1"/>
</dbReference>
<dbReference type="Proteomes" id="UP000778523">
    <property type="component" value="Unassembled WGS sequence"/>
</dbReference>
<comment type="function">
    <text evidence="10">Part of a membrane-bound complex that couples electron transfer with translocation of ions across the membrane.</text>
</comment>
<dbReference type="InterPro" id="IPR007202">
    <property type="entry name" value="4Fe-4S_dom"/>
</dbReference>
<dbReference type="PANTHER" id="PTHR43560:SF1">
    <property type="entry name" value="ION-TRANSLOCATING OXIDOREDUCTASE COMPLEX SUBUNIT B"/>
    <property type="match status" value="1"/>
</dbReference>
<dbReference type="NCBIfam" id="TIGR01944">
    <property type="entry name" value="rnfB"/>
    <property type="match status" value="1"/>
</dbReference>
<dbReference type="HAMAP" id="MF_00463">
    <property type="entry name" value="RsxB_RnfB"/>
    <property type="match status" value="1"/>
</dbReference>
<evidence type="ECO:0000256" key="5">
    <source>
        <dbReference type="ARBA" id="ARBA00022967"/>
    </source>
</evidence>
<gene>
    <name evidence="10" type="primary">rnfB</name>
    <name evidence="13" type="ORF">HJ583_007590</name>
</gene>
<feature type="binding site" evidence="10">
    <location>
        <position position="49"/>
    </location>
    <ligand>
        <name>[4Fe-4S] cluster</name>
        <dbReference type="ChEBI" id="CHEBI:49883"/>
        <label>1</label>
    </ligand>
</feature>
<evidence type="ECO:0000256" key="1">
    <source>
        <dbReference type="ARBA" id="ARBA00022448"/>
    </source>
</evidence>
<evidence type="ECO:0000256" key="7">
    <source>
        <dbReference type="ARBA" id="ARBA00023004"/>
    </source>
</evidence>
<comment type="similarity">
    <text evidence="10">Belongs to the 4Fe4S bacterial-type ferredoxin family. RnfB subfamily.</text>
</comment>
<comment type="caution">
    <text evidence="10">Lacks conserved residue(s) required for the propagation of feature annotation.</text>
</comment>
<evidence type="ECO:0000259" key="12">
    <source>
        <dbReference type="PROSITE" id="PS51656"/>
    </source>
</evidence>
<keyword evidence="8 10" id="KW-0411">Iron-sulfur</keyword>
<feature type="binding site" evidence="10">
    <location>
        <position position="46"/>
    </location>
    <ligand>
        <name>[4Fe-4S] cluster</name>
        <dbReference type="ChEBI" id="CHEBI:49883"/>
        <label>1</label>
    </ligand>
</feature>
<keyword evidence="6 10" id="KW-0249">Electron transport</keyword>
<evidence type="ECO:0000256" key="2">
    <source>
        <dbReference type="ARBA" id="ARBA00022485"/>
    </source>
</evidence>
<comment type="subunit">
    <text evidence="10">The complex is composed of six subunits: RnfA, RnfB, RnfC, RnfD, RnfE and RnfG.</text>
</comment>
<feature type="binding site" evidence="10">
    <location>
        <position position="138"/>
    </location>
    <ligand>
        <name>[4Fe-4S] cluster</name>
        <dbReference type="ChEBI" id="CHEBI:49883"/>
        <label>3</label>
    </ligand>
</feature>
<dbReference type="Pfam" id="PF14697">
    <property type="entry name" value="Fer4_21"/>
    <property type="match status" value="1"/>
</dbReference>
<dbReference type="PROSITE" id="PS51656">
    <property type="entry name" value="4FE4S"/>
    <property type="match status" value="1"/>
</dbReference>
<dbReference type="InterPro" id="IPR017896">
    <property type="entry name" value="4Fe4S_Fe-S-bd"/>
</dbReference>
<feature type="binding site" evidence="10">
    <location>
        <position position="54"/>
    </location>
    <ligand>
        <name>[4Fe-4S] cluster</name>
        <dbReference type="ChEBI" id="CHEBI:49883"/>
        <label>1</label>
    </ligand>
</feature>
<accession>A0ABX2IIR4</accession>
<feature type="domain" description="4Fe-4S ferredoxin-type" evidence="11">
    <location>
        <begin position="98"/>
        <end position="123"/>
    </location>
</feature>
<keyword evidence="7 10" id="KW-0408">Iron</keyword>
<comment type="subcellular location">
    <subcellularLocation>
        <location evidence="10">Cell inner membrane</location>
    </subcellularLocation>
</comment>
<feature type="domain" description="4Fe-4S ferredoxin-type" evidence="11">
    <location>
        <begin position="128"/>
        <end position="158"/>
    </location>
</feature>
<keyword evidence="9 10" id="KW-0472">Membrane</keyword>
<keyword evidence="1 10" id="KW-0813">Transport</keyword>
<keyword evidence="10" id="KW-1003">Cell membrane</keyword>
<protein>
    <recommendedName>
        <fullName evidence="10">Ion-translocating oxidoreductase complex subunit B</fullName>
        <ecNumber evidence="10">7.-.-.-</ecNumber>
    </recommendedName>
    <alternativeName>
        <fullName evidence="10">Rnf electron transport complex subunit B</fullName>
    </alternativeName>
</protein>
<dbReference type="InterPro" id="IPR010207">
    <property type="entry name" value="Elect_transpt_cplx_RnfB/RsxB"/>
</dbReference>
<evidence type="ECO:0000256" key="6">
    <source>
        <dbReference type="ARBA" id="ARBA00022982"/>
    </source>
</evidence>
<evidence type="ECO:0000313" key="13">
    <source>
        <dbReference type="EMBL" id="NSL54882.1"/>
    </source>
</evidence>
<sequence length="174" mass="17738">MLTAVISLAAISSGLGLALGLASRKFHVEGNSLVAEVQAMLPAANCGQCGFPGCAGAAEAIVDGSAAPTCCPPGGKVVAQAIADHLGITLAAGEDIRPTIALIQDHLCIGCTKCIKNCPSDAIIGATKQLHIVMDEACTGCNQCAEKCPTGAIEMLELPQSIHNWVMPQPARYS</sequence>
<evidence type="ECO:0000256" key="10">
    <source>
        <dbReference type="HAMAP-Rule" id="MF_00463"/>
    </source>
</evidence>
<feature type="binding site" evidence="10">
    <location>
        <position position="114"/>
    </location>
    <ligand>
        <name>[4Fe-4S] cluster</name>
        <dbReference type="ChEBI" id="CHEBI:49883"/>
        <label>2</label>
    </ligand>
</feature>
<dbReference type="EMBL" id="JABCSC020000002">
    <property type="protein sequence ID" value="NSL54882.1"/>
    <property type="molecule type" value="Genomic_DNA"/>
</dbReference>
<keyword evidence="5 10" id="KW-1278">Translocase</keyword>
<evidence type="ECO:0000256" key="4">
    <source>
        <dbReference type="ARBA" id="ARBA00022737"/>
    </source>
</evidence>
<feature type="binding site" evidence="10">
    <location>
        <position position="71"/>
    </location>
    <ligand>
        <name>[4Fe-4S] cluster</name>
        <dbReference type="ChEBI" id="CHEBI:49883"/>
        <label>1</label>
    </ligand>
</feature>
<name>A0ABX2IIR4_9RHOO</name>
<feature type="binding site" evidence="10">
    <location>
        <position position="118"/>
    </location>
    <ligand>
        <name>[4Fe-4S] cluster</name>
        <dbReference type="ChEBI" id="CHEBI:49883"/>
        <label>3</label>
    </ligand>
</feature>
<feature type="binding site" evidence="10">
    <location>
        <position position="111"/>
    </location>
    <ligand>
        <name>[4Fe-4S] cluster</name>
        <dbReference type="ChEBI" id="CHEBI:49883"/>
        <label>2</label>
    </ligand>
</feature>
<feature type="region of interest" description="Hydrophobic" evidence="10">
    <location>
        <begin position="1"/>
        <end position="23"/>
    </location>
</feature>
<organism evidence="13 14">
    <name type="scientific">Uliginosibacterium aquaticum</name>
    <dbReference type="NCBI Taxonomy" id="2731212"/>
    <lineage>
        <taxon>Bacteria</taxon>
        <taxon>Pseudomonadati</taxon>
        <taxon>Pseudomonadota</taxon>
        <taxon>Betaproteobacteria</taxon>
        <taxon>Rhodocyclales</taxon>
        <taxon>Zoogloeaceae</taxon>
        <taxon>Uliginosibacterium</taxon>
    </lineage>
</organism>
<dbReference type="PROSITE" id="PS51379">
    <property type="entry name" value="4FE4S_FER_2"/>
    <property type="match status" value="2"/>
</dbReference>
<dbReference type="PANTHER" id="PTHR43560">
    <property type="entry name" value="ION-TRANSLOCATING OXIDOREDUCTASE COMPLEX SUBUNIT B"/>
    <property type="match status" value="1"/>
</dbReference>
<evidence type="ECO:0000256" key="8">
    <source>
        <dbReference type="ARBA" id="ARBA00023014"/>
    </source>
</evidence>
<comment type="caution">
    <text evidence="13">The sequence shown here is derived from an EMBL/GenBank/DDBJ whole genome shotgun (WGS) entry which is preliminary data.</text>
</comment>
<dbReference type="EC" id="7.-.-.-" evidence="10"/>
<keyword evidence="14" id="KW-1185">Reference proteome</keyword>
<dbReference type="InterPro" id="IPR016463">
    <property type="entry name" value="RnfB/RsxB_Proteobac"/>
</dbReference>
<keyword evidence="10" id="KW-0997">Cell inner membrane</keyword>
<evidence type="ECO:0000256" key="3">
    <source>
        <dbReference type="ARBA" id="ARBA00022723"/>
    </source>
</evidence>
<evidence type="ECO:0000259" key="11">
    <source>
        <dbReference type="PROSITE" id="PS51379"/>
    </source>
</evidence>
<dbReference type="PROSITE" id="PS00198">
    <property type="entry name" value="4FE4S_FER_1"/>
    <property type="match status" value="1"/>
</dbReference>